<comment type="catalytic activity">
    <reaction evidence="4 5">
        <text>L-glutaminyl-[peptide chain release factor] + S-adenosyl-L-methionine = N(5)-methyl-L-glutaminyl-[peptide chain release factor] + S-adenosyl-L-homocysteine + H(+)</text>
        <dbReference type="Rhea" id="RHEA:42896"/>
        <dbReference type="Rhea" id="RHEA-COMP:10271"/>
        <dbReference type="Rhea" id="RHEA-COMP:10272"/>
        <dbReference type="ChEBI" id="CHEBI:15378"/>
        <dbReference type="ChEBI" id="CHEBI:30011"/>
        <dbReference type="ChEBI" id="CHEBI:57856"/>
        <dbReference type="ChEBI" id="CHEBI:59789"/>
        <dbReference type="ChEBI" id="CHEBI:61891"/>
        <dbReference type="EC" id="2.1.1.297"/>
    </reaction>
</comment>
<dbReference type="InterPro" id="IPR029063">
    <property type="entry name" value="SAM-dependent_MTases_sf"/>
</dbReference>
<feature type="binding site" evidence="5">
    <location>
        <begin position="118"/>
        <end position="122"/>
    </location>
    <ligand>
        <name>S-adenosyl-L-methionine</name>
        <dbReference type="ChEBI" id="CHEBI:59789"/>
    </ligand>
</feature>
<dbReference type="EC" id="2.1.1.297" evidence="5"/>
<keyword evidence="9" id="KW-1185">Reference proteome</keyword>
<evidence type="ECO:0000313" key="9">
    <source>
        <dbReference type="Proteomes" id="UP000242850"/>
    </source>
</evidence>
<feature type="binding site" evidence="5">
    <location>
        <position position="141"/>
    </location>
    <ligand>
        <name>S-adenosyl-L-methionine</name>
        <dbReference type="ChEBI" id="CHEBI:59789"/>
    </ligand>
</feature>
<dbReference type="Pfam" id="PF17827">
    <property type="entry name" value="PrmC_N"/>
    <property type="match status" value="1"/>
</dbReference>
<dbReference type="Gene3D" id="1.10.8.10">
    <property type="entry name" value="DNA helicase RuvA subunit, C-terminal domain"/>
    <property type="match status" value="1"/>
</dbReference>
<evidence type="ECO:0000259" key="7">
    <source>
        <dbReference type="Pfam" id="PF17827"/>
    </source>
</evidence>
<dbReference type="InterPro" id="IPR050320">
    <property type="entry name" value="N5-glutamine_MTase"/>
</dbReference>
<feature type="binding site" evidence="5">
    <location>
        <begin position="188"/>
        <end position="191"/>
    </location>
    <ligand>
        <name>substrate</name>
    </ligand>
</feature>
<dbReference type="RefSeq" id="WP_103895111.1">
    <property type="nucleotide sequence ID" value="NZ_FNUK01000001.1"/>
</dbReference>
<evidence type="ECO:0000256" key="2">
    <source>
        <dbReference type="ARBA" id="ARBA00022679"/>
    </source>
</evidence>
<organism evidence="8 9">
    <name type="scientific">Caloramator fervidus</name>
    <dbReference type="NCBI Taxonomy" id="29344"/>
    <lineage>
        <taxon>Bacteria</taxon>
        <taxon>Bacillati</taxon>
        <taxon>Bacillota</taxon>
        <taxon>Clostridia</taxon>
        <taxon>Eubacteriales</taxon>
        <taxon>Clostridiaceae</taxon>
        <taxon>Caloramator</taxon>
    </lineage>
</organism>
<dbReference type="OrthoDB" id="9800643at2"/>
<dbReference type="GO" id="GO:0032259">
    <property type="term" value="P:methylation"/>
    <property type="evidence" value="ECO:0007669"/>
    <property type="project" value="UniProtKB-KW"/>
</dbReference>
<accession>A0A1H5RL70</accession>
<name>A0A1H5RL70_9CLOT</name>
<proteinExistence type="inferred from homology"/>
<dbReference type="Proteomes" id="UP000242850">
    <property type="component" value="Unassembled WGS sequence"/>
</dbReference>
<dbReference type="InterPro" id="IPR019874">
    <property type="entry name" value="RF_methyltr_PrmC"/>
</dbReference>
<dbReference type="HAMAP" id="MF_02126">
    <property type="entry name" value="RF_methyltr_PrmC"/>
    <property type="match status" value="1"/>
</dbReference>
<dbReference type="AlphaFoldDB" id="A0A1H5RL70"/>
<evidence type="ECO:0000259" key="6">
    <source>
        <dbReference type="Pfam" id="PF05175"/>
    </source>
</evidence>
<sequence length="285" mass="32456">MKIFEILKKAKDELKKYNKPLNDAEILLAYMLKKDRTYIHAHMDLEVDDDFKNEFLNFINQRIKGRPLQYIIGEWEFYGLKFKVKEGVLIPRPDTEILVEKCLELLKNIPNPKVIDIGCGSGAISISIAKYKEDATVLALDIDDIPLEITKLNAKINGVSDRVIVKKSDILKNLGEEFLGKADIIVSNPPYIKEDEIESLMVEVKDFEPRLALSGGEDGLYFYRQISFQSKPYLKSGGFIAFEIGYNQAEDVKKILIDNGFDDIKIYKDLSGLDRVVIAKKVDNA</sequence>
<reference evidence="9" key="1">
    <citation type="submission" date="2016-10" db="EMBL/GenBank/DDBJ databases">
        <authorList>
            <person name="Varghese N."/>
            <person name="Submissions S."/>
        </authorList>
    </citation>
    <scope>NUCLEOTIDE SEQUENCE [LARGE SCALE GENOMIC DNA]</scope>
    <source>
        <strain evidence="9">DSM 5463</strain>
    </source>
</reference>
<gene>
    <name evidence="5" type="primary">prmC</name>
    <name evidence="8" type="ORF">SAMN05660865_00076</name>
</gene>
<dbReference type="InterPro" id="IPR040758">
    <property type="entry name" value="PrmC_N"/>
</dbReference>
<protein>
    <recommendedName>
        <fullName evidence="5">Release factor glutamine methyltransferase</fullName>
        <shortName evidence="5">RF MTase</shortName>
        <ecNumber evidence="5">2.1.1.297</ecNumber>
    </recommendedName>
    <alternativeName>
        <fullName evidence="5">N5-glutamine methyltransferase PrmC</fullName>
    </alternativeName>
    <alternativeName>
        <fullName evidence="5">Protein-(glutamine-N5) MTase PrmC</fullName>
    </alternativeName>
    <alternativeName>
        <fullName evidence="5">Protein-glutamine N-methyltransferase PrmC</fullName>
    </alternativeName>
</protein>
<dbReference type="InterPro" id="IPR004556">
    <property type="entry name" value="HemK-like"/>
</dbReference>
<dbReference type="PROSITE" id="PS00092">
    <property type="entry name" value="N6_MTASE"/>
    <property type="match status" value="1"/>
</dbReference>
<dbReference type="GO" id="GO:0102559">
    <property type="term" value="F:peptide chain release factor N(5)-glutamine methyltransferase activity"/>
    <property type="evidence" value="ECO:0007669"/>
    <property type="project" value="UniProtKB-EC"/>
</dbReference>
<evidence type="ECO:0000313" key="8">
    <source>
        <dbReference type="EMBL" id="SEF38854.1"/>
    </source>
</evidence>
<keyword evidence="1 5" id="KW-0489">Methyltransferase</keyword>
<evidence type="ECO:0000256" key="1">
    <source>
        <dbReference type="ARBA" id="ARBA00022603"/>
    </source>
</evidence>
<dbReference type="EMBL" id="FNUK01000001">
    <property type="protein sequence ID" value="SEF38854.1"/>
    <property type="molecule type" value="Genomic_DNA"/>
</dbReference>
<dbReference type="CDD" id="cd02440">
    <property type="entry name" value="AdoMet_MTases"/>
    <property type="match status" value="1"/>
</dbReference>
<evidence type="ECO:0000256" key="5">
    <source>
        <dbReference type="HAMAP-Rule" id="MF_02126"/>
    </source>
</evidence>
<dbReference type="PANTHER" id="PTHR18895">
    <property type="entry name" value="HEMK METHYLTRANSFERASE"/>
    <property type="match status" value="1"/>
</dbReference>
<dbReference type="NCBIfam" id="TIGR00536">
    <property type="entry name" value="hemK_fam"/>
    <property type="match status" value="1"/>
</dbReference>
<dbReference type="Pfam" id="PF05175">
    <property type="entry name" value="MTS"/>
    <property type="match status" value="1"/>
</dbReference>
<feature type="domain" description="Methyltransferase small" evidence="6">
    <location>
        <begin position="104"/>
        <end position="198"/>
    </location>
</feature>
<comment type="caution">
    <text evidence="5">Lacks conserved residue(s) required for the propagation of feature annotation.</text>
</comment>
<dbReference type="GO" id="GO:0003676">
    <property type="term" value="F:nucleic acid binding"/>
    <property type="evidence" value="ECO:0007669"/>
    <property type="project" value="InterPro"/>
</dbReference>
<comment type="similarity">
    <text evidence="5">Belongs to the protein N5-glutamine methyltransferase family. PrmC subfamily.</text>
</comment>
<keyword evidence="3 5" id="KW-0949">S-adenosyl-L-methionine</keyword>
<comment type="function">
    <text evidence="5">Methylates the class 1 translation termination release factors RF1/PrfA and RF2/PrfB on the glutamine residue of the universally conserved GGQ motif.</text>
</comment>
<evidence type="ECO:0000256" key="4">
    <source>
        <dbReference type="ARBA" id="ARBA00048391"/>
    </source>
</evidence>
<dbReference type="InterPro" id="IPR007848">
    <property type="entry name" value="Small_mtfrase_dom"/>
</dbReference>
<dbReference type="InterPro" id="IPR002052">
    <property type="entry name" value="DNA_methylase_N6_adenine_CS"/>
</dbReference>
<feature type="binding site" evidence="5">
    <location>
        <position position="188"/>
    </location>
    <ligand>
        <name>S-adenosyl-L-methionine</name>
        <dbReference type="ChEBI" id="CHEBI:59789"/>
    </ligand>
</feature>
<dbReference type="Gene3D" id="3.40.50.150">
    <property type="entry name" value="Vaccinia Virus protein VP39"/>
    <property type="match status" value="1"/>
</dbReference>
<keyword evidence="2 5" id="KW-0808">Transferase</keyword>
<dbReference type="PANTHER" id="PTHR18895:SF74">
    <property type="entry name" value="MTRF1L RELEASE FACTOR GLUTAMINE METHYLTRANSFERASE"/>
    <property type="match status" value="1"/>
</dbReference>
<dbReference type="NCBIfam" id="TIGR03534">
    <property type="entry name" value="RF_mod_PrmC"/>
    <property type="match status" value="1"/>
</dbReference>
<dbReference type="SUPFAM" id="SSF53335">
    <property type="entry name" value="S-adenosyl-L-methionine-dependent methyltransferases"/>
    <property type="match status" value="1"/>
</dbReference>
<evidence type="ECO:0000256" key="3">
    <source>
        <dbReference type="ARBA" id="ARBA00022691"/>
    </source>
</evidence>
<feature type="domain" description="Release factor glutamine methyltransferase N-terminal" evidence="7">
    <location>
        <begin position="5"/>
        <end position="73"/>
    </location>
</feature>